<keyword evidence="1" id="KW-0175">Coiled coil</keyword>
<keyword evidence="2" id="KW-1133">Transmembrane helix</keyword>
<evidence type="ECO:0000313" key="3">
    <source>
        <dbReference type="EMBL" id="PHN04670.1"/>
    </source>
</evidence>
<dbReference type="OrthoDB" id="821826at2"/>
<dbReference type="Proteomes" id="UP000223913">
    <property type="component" value="Unassembled WGS sequence"/>
</dbReference>
<feature type="transmembrane region" description="Helical" evidence="2">
    <location>
        <begin position="12"/>
        <end position="31"/>
    </location>
</feature>
<reference evidence="3 4" key="1">
    <citation type="submission" date="2017-10" db="EMBL/GenBank/DDBJ databases">
        <title>The draft genome sequence of Lewinella nigricans NBRC 102662.</title>
        <authorList>
            <person name="Wang K."/>
        </authorList>
    </citation>
    <scope>NUCLEOTIDE SEQUENCE [LARGE SCALE GENOMIC DNA]</scope>
    <source>
        <strain evidence="3 4">NBRC 102662</strain>
    </source>
</reference>
<proteinExistence type="predicted"/>
<organism evidence="3 4">
    <name type="scientific">Flavilitoribacter nigricans (strain ATCC 23147 / DSM 23189 / NBRC 102662 / NCIMB 1420 / SS-2)</name>
    <name type="common">Lewinella nigricans</name>
    <dbReference type="NCBI Taxonomy" id="1122177"/>
    <lineage>
        <taxon>Bacteria</taxon>
        <taxon>Pseudomonadati</taxon>
        <taxon>Bacteroidota</taxon>
        <taxon>Saprospiria</taxon>
        <taxon>Saprospirales</taxon>
        <taxon>Lewinellaceae</taxon>
        <taxon>Flavilitoribacter</taxon>
    </lineage>
</organism>
<evidence type="ECO:0000313" key="4">
    <source>
        <dbReference type="Proteomes" id="UP000223913"/>
    </source>
</evidence>
<keyword evidence="2" id="KW-0472">Membrane</keyword>
<name>A0A2D0N8F5_FLAN2</name>
<evidence type="ECO:0000256" key="2">
    <source>
        <dbReference type="SAM" id="Phobius"/>
    </source>
</evidence>
<comment type="caution">
    <text evidence="3">The sequence shown here is derived from an EMBL/GenBank/DDBJ whole genome shotgun (WGS) entry which is preliminary data.</text>
</comment>
<feature type="coiled-coil region" evidence="1">
    <location>
        <begin position="31"/>
        <end position="65"/>
    </location>
</feature>
<dbReference type="InterPro" id="IPR045749">
    <property type="entry name" value="DUF6090"/>
</dbReference>
<sequence>MALRIFKKIGWRYALGELVLIFLGITMAIWFNNWNEARKEVSVEIKSLEELRDALQQDLQDIELNIHGFDGRVKGYKRLLKHMEQQLPLSDSLLRAIPYIRGFTFLVSNDGPYETLKSRGLETVTNDSLRLQIATYYDLDYDKLLTNESEHRRHYANYMKPKLMEHFLLKDYQMQPIDYNALIQDFDFRQILYWASATDEYLLHFYQHLNREGNRLLANIKTEIERLE</sequence>
<keyword evidence="2" id="KW-0812">Transmembrane</keyword>
<accession>A0A2D0N8F5</accession>
<dbReference type="AlphaFoldDB" id="A0A2D0N8F5"/>
<dbReference type="EMBL" id="PDUD01000024">
    <property type="protein sequence ID" value="PHN04670.1"/>
    <property type="molecule type" value="Genomic_DNA"/>
</dbReference>
<dbReference type="Pfam" id="PF19578">
    <property type="entry name" value="DUF6090"/>
    <property type="match status" value="1"/>
</dbReference>
<gene>
    <name evidence="3" type="ORF">CRP01_19315</name>
</gene>
<protein>
    <submittedName>
        <fullName evidence="3">Uncharacterized protein</fullName>
    </submittedName>
</protein>
<keyword evidence="4" id="KW-1185">Reference proteome</keyword>
<dbReference type="RefSeq" id="WP_099151729.1">
    <property type="nucleotide sequence ID" value="NZ_PDUD01000024.1"/>
</dbReference>
<evidence type="ECO:0000256" key="1">
    <source>
        <dbReference type="SAM" id="Coils"/>
    </source>
</evidence>